<keyword evidence="5 11" id="KW-0963">Cytoplasm</keyword>
<evidence type="ECO:0000256" key="2">
    <source>
        <dbReference type="ARBA" id="ARBA00009466"/>
    </source>
</evidence>
<evidence type="ECO:0000256" key="1">
    <source>
        <dbReference type="ARBA" id="ARBA00004496"/>
    </source>
</evidence>
<comment type="subcellular location">
    <subcellularLocation>
        <location evidence="1 11">Cytoplasm</location>
    </subcellularLocation>
    <subcellularLocation>
        <location evidence="11">Nucleus</location>
    </subcellularLocation>
    <text evidence="11">Shuttles between the nucleus and the cytoplasm.</text>
</comment>
<dbReference type="InterPro" id="IPR045546">
    <property type="entry name" value="Exportin-T_C"/>
</dbReference>
<proteinExistence type="inferred from homology"/>
<dbReference type="InterPro" id="IPR040017">
    <property type="entry name" value="XPOT"/>
</dbReference>
<keyword evidence="4 11" id="KW-0813">Transport</keyword>
<dbReference type="Pfam" id="PF08389">
    <property type="entry name" value="Xpo1"/>
    <property type="match status" value="1"/>
</dbReference>
<protein>
    <recommendedName>
        <fullName evidence="3 11">Exportin-T</fullName>
    </recommendedName>
    <alternativeName>
        <fullName evidence="11">Exportin(tRNA)</fullName>
    </alternativeName>
    <alternativeName>
        <fullName evidence="11">tRNA exportin</fullName>
    </alternativeName>
</protein>
<accession>A0ABR0LCS9</accession>
<dbReference type="InterPro" id="IPR016024">
    <property type="entry name" value="ARM-type_fold"/>
</dbReference>
<evidence type="ECO:0000259" key="13">
    <source>
        <dbReference type="Pfam" id="PF19282"/>
    </source>
</evidence>
<evidence type="ECO:0000256" key="6">
    <source>
        <dbReference type="ARBA" id="ARBA00022555"/>
    </source>
</evidence>
<dbReference type="EMBL" id="JAVRRR010000064">
    <property type="protein sequence ID" value="KAK5146907.1"/>
    <property type="molecule type" value="Genomic_DNA"/>
</dbReference>
<evidence type="ECO:0000256" key="5">
    <source>
        <dbReference type="ARBA" id="ARBA00022490"/>
    </source>
</evidence>
<keyword evidence="8 11" id="KW-0694">RNA-binding</keyword>
<reference evidence="14 15" key="1">
    <citation type="submission" date="2023-08" db="EMBL/GenBank/DDBJ databases">
        <title>Black Yeasts Isolated from many extreme environments.</title>
        <authorList>
            <person name="Coleine C."/>
            <person name="Stajich J.E."/>
            <person name="Selbmann L."/>
        </authorList>
    </citation>
    <scope>NUCLEOTIDE SEQUENCE [LARGE SCALE GENOMIC DNA]</scope>
    <source>
        <strain evidence="14 15">CCFEE 5386</strain>
    </source>
</reference>
<gene>
    <name evidence="14" type="primary">LOS1</name>
    <name evidence="14" type="ORF">LTR32_001585</name>
</gene>
<dbReference type="PANTHER" id="PTHR15952">
    <property type="entry name" value="EXPORTIN-T/LOS1"/>
    <property type="match status" value="1"/>
</dbReference>
<keyword evidence="7" id="KW-0819">tRNA processing</keyword>
<feature type="domain" description="Exportin-T C-terminal" evidence="13">
    <location>
        <begin position="240"/>
        <end position="915"/>
    </location>
</feature>
<comment type="similarity">
    <text evidence="2 11">Belongs to the exportin family.</text>
</comment>
<keyword evidence="15" id="KW-1185">Reference proteome</keyword>
<feature type="domain" description="Exportin-1/Importin-beta-like" evidence="12">
    <location>
        <begin position="105"/>
        <end position="195"/>
    </location>
</feature>
<evidence type="ECO:0000256" key="3">
    <source>
        <dbReference type="ARBA" id="ARBA00018928"/>
    </source>
</evidence>
<evidence type="ECO:0000313" key="14">
    <source>
        <dbReference type="EMBL" id="KAK5146907.1"/>
    </source>
</evidence>
<dbReference type="Gene3D" id="1.25.10.10">
    <property type="entry name" value="Leucine-rich Repeat Variant"/>
    <property type="match status" value="2"/>
</dbReference>
<evidence type="ECO:0000256" key="4">
    <source>
        <dbReference type="ARBA" id="ARBA00022448"/>
    </source>
</evidence>
<comment type="caution">
    <text evidence="14">The sequence shown here is derived from an EMBL/GenBank/DDBJ whole genome shotgun (WGS) entry which is preliminary data.</text>
</comment>
<dbReference type="InterPro" id="IPR011989">
    <property type="entry name" value="ARM-like"/>
</dbReference>
<dbReference type="Pfam" id="PF19282">
    <property type="entry name" value="Exportin-T"/>
    <property type="match status" value="1"/>
</dbReference>
<evidence type="ECO:0000259" key="12">
    <source>
        <dbReference type="Pfam" id="PF08389"/>
    </source>
</evidence>
<name>A0ABR0LCS9_9PEZI</name>
<comment type="function">
    <text evidence="10">tRNA nucleus export receptor which facilitates tRNA translocation across the nuclear pore complex. Involved in pre-tRNA splicing, probably by affecting the interaction of pre-tRNA with splicing endonuclease.</text>
</comment>
<keyword evidence="6 11" id="KW-0820">tRNA-binding</keyword>
<dbReference type="PANTHER" id="PTHR15952:SF11">
    <property type="entry name" value="EXPORTIN-T"/>
    <property type="match status" value="1"/>
</dbReference>
<evidence type="ECO:0000256" key="7">
    <source>
        <dbReference type="ARBA" id="ARBA00022694"/>
    </source>
</evidence>
<keyword evidence="9 11" id="KW-0539">Nucleus</keyword>
<dbReference type="Proteomes" id="UP001308179">
    <property type="component" value="Unassembled WGS sequence"/>
</dbReference>
<evidence type="ECO:0000313" key="15">
    <source>
        <dbReference type="Proteomes" id="UP001308179"/>
    </source>
</evidence>
<organism evidence="14 15">
    <name type="scientific">Rachicladosporium monterosium</name>
    <dbReference type="NCBI Taxonomy" id="1507873"/>
    <lineage>
        <taxon>Eukaryota</taxon>
        <taxon>Fungi</taxon>
        <taxon>Dikarya</taxon>
        <taxon>Ascomycota</taxon>
        <taxon>Pezizomycotina</taxon>
        <taxon>Dothideomycetes</taxon>
        <taxon>Dothideomycetidae</taxon>
        <taxon>Cladosporiales</taxon>
        <taxon>Cladosporiaceae</taxon>
        <taxon>Rachicladosporium</taxon>
    </lineage>
</organism>
<dbReference type="SUPFAM" id="SSF48371">
    <property type="entry name" value="ARM repeat"/>
    <property type="match status" value="1"/>
</dbReference>
<evidence type="ECO:0000256" key="9">
    <source>
        <dbReference type="ARBA" id="ARBA00023242"/>
    </source>
</evidence>
<evidence type="ECO:0000256" key="8">
    <source>
        <dbReference type="ARBA" id="ARBA00022884"/>
    </source>
</evidence>
<evidence type="ECO:0000256" key="11">
    <source>
        <dbReference type="RuleBase" id="RU366037"/>
    </source>
</evidence>
<sequence length="918" mass="102126">MDTQVEQAIRIAFDPRTDQQLKSQAYDFLHRLREEPSGWQVCLTLFTRTSAPSEVVRLVCLEVVNNAVQTQRLDQQNLVYVKNNLLGYVRQWYTPGSTDLDSPGIQNKLTQTVTYLFTSLYAAEWTSFFDDFRSLAGDSSEIGTSNPAATVMYLRIVGSVHDEIADVMIPRTPDEQKRHNDLKDLVRARDVSKLLATPALSQMRKTPEYDTDLAETVAKLVNNVMFDIVKAIDAENVEAQMRSSAEDMLQTFMPYLLRLFSDEYDEICSAVIPSMTDLLTLLRKNVKSRGVPPSQYDRMLRPILNAIVEKMKFDETASWGDEDDATDEAEFQDLRKRLHVLQQTVAAVDEQLYLNVLTDVVASTFARLDTNDKPNWRDLDLAMHEMYLFGELALRNGGMYAKSTPSSTASQRLQEMMAKMVDADLATHPHPAVQLQYMEICVRYVQFFEHHPASISKVLESFVRFVHSDHGKVRLRSWYLFQRFVRHLRAQLGDVAQTVVQAISDLLAIKAELPEDRDEDDISSDDDGQSANAAFNSQLFLFEAVGTVASTSAVPLETKVAIAKSVIDPLADDLRNHLQAGASGDARAVLQIHHVIMAFGSLAYGFSDWMPGVKAGHPPPHEVSSEFMTASEATITALEALKQSFDVRNAARTAFSRYLGVLGSRILSQLPRWIDGLLSSASSNDEMAMFLRTLGQVVYGFKTEILSILDQLLSPLLHQVFAGLAQPTAGTDDEVQLRELKQQYLNFILMILNNDLASVLVSPANQPTFDPFLSTLTRFACDPADPQSARLAFSALAKMTAIWGGPDIAGPEAVPSPSLPGFDAFVLAQLAPLPWTLLAASGFNAQDAQMRAVLQEAGALQWTILRKVGMAYREQLQGELRGLGAGEDSVKAYMGSIEGADVLMFRKFFAAFVQQGKR</sequence>
<evidence type="ECO:0000256" key="10">
    <source>
        <dbReference type="ARBA" id="ARBA00025147"/>
    </source>
</evidence>
<dbReference type="InterPro" id="IPR013598">
    <property type="entry name" value="Exportin-1/Importin-b-like"/>
</dbReference>